<dbReference type="Proteomes" id="UP000285744">
    <property type="component" value="Unassembled WGS sequence"/>
</dbReference>
<gene>
    <name evidence="1" type="ORF">D7I43_23820</name>
</gene>
<dbReference type="AlphaFoldDB" id="A0A420EW03"/>
<proteinExistence type="predicted"/>
<name>A0A420EW03_9ACTN</name>
<organism evidence="1 2">
    <name type="scientific">Micromonospora globbae</name>
    <dbReference type="NCBI Taxonomy" id="1894969"/>
    <lineage>
        <taxon>Bacteria</taxon>
        <taxon>Bacillati</taxon>
        <taxon>Actinomycetota</taxon>
        <taxon>Actinomycetes</taxon>
        <taxon>Micromonosporales</taxon>
        <taxon>Micromonosporaceae</taxon>
        <taxon>Micromonospora</taxon>
    </lineage>
</organism>
<evidence type="ECO:0000313" key="2">
    <source>
        <dbReference type="Proteomes" id="UP000285744"/>
    </source>
</evidence>
<accession>A0A420EW03</accession>
<reference evidence="1 2" key="1">
    <citation type="journal article" date="2018" name="Int. J. Syst. Evol. Microbiol.">
        <title>Micromonospora globbae sp. nov., an endophytic actinomycete isolated from roots of Globba winitii C. H. Wright.</title>
        <authorList>
            <person name="Kuncharoen N."/>
            <person name="Pittayakhajonwut P."/>
            <person name="Tanasupawat S."/>
        </authorList>
    </citation>
    <scope>NUCLEOTIDE SEQUENCE [LARGE SCALE GENOMIC DNA]</scope>
    <source>
        <strain evidence="1 2">WPS1-2</strain>
    </source>
</reference>
<comment type="caution">
    <text evidence="1">The sequence shown here is derived from an EMBL/GenBank/DDBJ whole genome shotgun (WGS) entry which is preliminary data.</text>
</comment>
<dbReference type="RefSeq" id="WP_120330782.1">
    <property type="nucleotide sequence ID" value="NZ_CP109307.1"/>
</dbReference>
<dbReference type="Pfam" id="PF13279">
    <property type="entry name" value="4HBT_2"/>
    <property type="match status" value="1"/>
</dbReference>
<dbReference type="InterPro" id="IPR029069">
    <property type="entry name" value="HotDog_dom_sf"/>
</dbReference>
<evidence type="ECO:0000313" key="1">
    <source>
        <dbReference type="EMBL" id="RKF24879.1"/>
    </source>
</evidence>
<dbReference type="EMBL" id="RAQQ01000019">
    <property type="protein sequence ID" value="RKF24879.1"/>
    <property type="molecule type" value="Genomic_DNA"/>
</dbReference>
<dbReference type="SUPFAM" id="SSF54637">
    <property type="entry name" value="Thioesterase/thiol ester dehydrase-isomerase"/>
    <property type="match status" value="2"/>
</dbReference>
<dbReference type="Gene3D" id="3.10.129.10">
    <property type="entry name" value="Hotdog Thioesterase"/>
    <property type="match status" value="2"/>
</dbReference>
<dbReference type="OrthoDB" id="4556615at2"/>
<sequence length="307" mass="33376">MTTAVQNASVTLSARPGFEGANIRTWIGFKHFAYLVEQGVLQWFRERGYGPGRLYHEHGVGLSVRDCSLLLPAVLDVDDEVTVTVTPGAGGRFAVRLGVRRGDDPGSGEVTACRSRVRVALVREPEAPGSAPVPSELAGLVEEPGGGEVGVPAGDDPAETLRAAGAGFVWPWRVPYFYCQYSERMQHSGYVRVLEEVVDRYLADRGVSVGRMLRERGWIPVVSRARIEVRGDARLEEPMWVTFTVTDLLKDVTYDARMDCHVVRDGRLVRVATATILHGYAVSRGTEAGRLATLDPDTAAAITAGGR</sequence>
<protein>
    <submittedName>
        <fullName evidence="1">Thioesterase</fullName>
    </submittedName>
</protein>